<dbReference type="AlphaFoldDB" id="X1PJA5"/>
<comment type="caution">
    <text evidence="1">The sequence shown here is derived from an EMBL/GenBank/DDBJ whole genome shotgun (WGS) entry which is preliminary data.</text>
</comment>
<gene>
    <name evidence="1" type="ORF">S06H3_55111</name>
</gene>
<sequence>AGKCRLQNKITKSLLGGLKIDRTGSIVKLRGLKDYSFGAKNVIKGIRVSALKITDNVYSQEKWPSFRGLLRSGKPEDYIVETVTKHLTRNYTKGNVNLDGVVSPYVFADSAVIP</sequence>
<reference evidence="1" key="1">
    <citation type="journal article" date="2014" name="Front. Microbiol.">
        <title>High frequency of phylogenetically diverse reductive dehalogenase-homologous genes in deep subseafloor sedimentary metagenomes.</title>
        <authorList>
            <person name="Kawai M."/>
            <person name="Futagami T."/>
            <person name="Toyoda A."/>
            <person name="Takaki Y."/>
            <person name="Nishi S."/>
            <person name="Hori S."/>
            <person name="Arai W."/>
            <person name="Tsubouchi T."/>
            <person name="Morono Y."/>
            <person name="Uchiyama I."/>
            <person name="Ito T."/>
            <person name="Fujiyama A."/>
            <person name="Inagaki F."/>
            <person name="Takami H."/>
        </authorList>
    </citation>
    <scope>NUCLEOTIDE SEQUENCE</scope>
    <source>
        <strain evidence="1">Expedition CK06-06</strain>
    </source>
</reference>
<evidence type="ECO:0000313" key="1">
    <source>
        <dbReference type="EMBL" id="GAI55923.1"/>
    </source>
</evidence>
<organism evidence="1">
    <name type="scientific">marine sediment metagenome</name>
    <dbReference type="NCBI Taxonomy" id="412755"/>
    <lineage>
        <taxon>unclassified sequences</taxon>
        <taxon>metagenomes</taxon>
        <taxon>ecological metagenomes</taxon>
    </lineage>
</organism>
<dbReference type="EMBL" id="BARV01035303">
    <property type="protein sequence ID" value="GAI55923.1"/>
    <property type="molecule type" value="Genomic_DNA"/>
</dbReference>
<proteinExistence type="predicted"/>
<protein>
    <submittedName>
        <fullName evidence="1">Uncharacterized protein</fullName>
    </submittedName>
</protein>
<feature type="non-terminal residue" evidence="1">
    <location>
        <position position="1"/>
    </location>
</feature>
<accession>X1PJA5</accession>
<name>X1PJA5_9ZZZZ</name>